<keyword evidence="3" id="KW-1185">Reference proteome</keyword>
<feature type="domain" description="Protein kinase" evidence="1">
    <location>
        <begin position="50"/>
        <end position="270"/>
    </location>
</feature>
<sequence length="270" mass="31092">MSKQFQIMITEELPLYSARDLSPRYEAFSEEDDEDGTPIFLYSSFGYISDEYVAYFGQSNFQKRDLNHKIIRESLQCLPDEDVYPEAPPNITVVSPPIDKTLFLKRPKLHLDFLGTGLLPKLILHEAETMELLLRNPHPKIIRYHGCLIKRGRIVSLVVDRLPITLQHRLEKNVRHFDIGNCMRKMKSAISHLHSLGRAHNDLTPMNIMIDESDDPFLIDYGSCQPFGKALITAGTPGWIDEDFTISAQEHDQIALEKIQRWMEELTRAA</sequence>
<gene>
    <name evidence="2" type="ORF">BDU57DRAFT_524280</name>
</gene>
<organism evidence="2 3">
    <name type="scientific">Ampelomyces quisqualis</name>
    <name type="common">Powdery mildew agent</name>
    <dbReference type="NCBI Taxonomy" id="50730"/>
    <lineage>
        <taxon>Eukaryota</taxon>
        <taxon>Fungi</taxon>
        <taxon>Dikarya</taxon>
        <taxon>Ascomycota</taxon>
        <taxon>Pezizomycotina</taxon>
        <taxon>Dothideomycetes</taxon>
        <taxon>Pleosporomycetidae</taxon>
        <taxon>Pleosporales</taxon>
        <taxon>Pleosporineae</taxon>
        <taxon>Phaeosphaeriaceae</taxon>
        <taxon>Ampelomyces</taxon>
    </lineage>
</organism>
<proteinExistence type="predicted"/>
<evidence type="ECO:0000313" key="2">
    <source>
        <dbReference type="EMBL" id="KAF1911666.1"/>
    </source>
</evidence>
<dbReference type="GO" id="GO:0005524">
    <property type="term" value="F:ATP binding"/>
    <property type="evidence" value="ECO:0007669"/>
    <property type="project" value="InterPro"/>
</dbReference>
<dbReference type="EMBL" id="ML979143">
    <property type="protein sequence ID" value="KAF1911666.1"/>
    <property type="molecule type" value="Genomic_DNA"/>
</dbReference>
<keyword evidence="2" id="KW-0808">Transferase</keyword>
<dbReference type="SMART" id="SM00220">
    <property type="entry name" value="S_TKc"/>
    <property type="match status" value="1"/>
</dbReference>
<dbReference type="AlphaFoldDB" id="A0A6A5QA70"/>
<dbReference type="Pfam" id="PF00069">
    <property type="entry name" value="Pkinase"/>
    <property type="match status" value="1"/>
</dbReference>
<dbReference type="Proteomes" id="UP000800096">
    <property type="component" value="Unassembled WGS sequence"/>
</dbReference>
<dbReference type="InterPro" id="IPR000719">
    <property type="entry name" value="Prot_kinase_dom"/>
</dbReference>
<protein>
    <submittedName>
        <fullName evidence="2">Serine/threonine-protein kinase-like protein</fullName>
    </submittedName>
</protein>
<name>A0A6A5QA70_AMPQU</name>
<dbReference type="Gene3D" id="1.10.510.10">
    <property type="entry name" value="Transferase(Phosphotransferase) domain 1"/>
    <property type="match status" value="1"/>
</dbReference>
<dbReference type="OrthoDB" id="4062651at2759"/>
<evidence type="ECO:0000259" key="1">
    <source>
        <dbReference type="PROSITE" id="PS50011"/>
    </source>
</evidence>
<dbReference type="InterPro" id="IPR011009">
    <property type="entry name" value="Kinase-like_dom_sf"/>
</dbReference>
<dbReference type="SUPFAM" id="SSF56112">
    <property type="entry name" value="Protein kinase-like (PK-like)"/>
    <property type="match status" value="1"/>
</dbReference>
<evidence type="ECO:0000313" key="3">
    <source>
        <dbReference type="Proteomes" id="UP000800096"/>
    </source>
</evidence>
<accession>A0A6A5QA70</accession>
<dbReference type="GO" id="GO:0004672">
    <property type="term" value="F:protein kinase activity"/>
    <property type="evidence" value="ECO:0007669"/>
    <property type="project" value="InterPro"/>
</dbReference>
<keyword evidence="2" id="KW-0418">Kinase</keyword>
<dbReference type="PROSITE" id="PS50011">
    <property type="entry name" value="PROTEIN_KINASE_DOM"/>
    <property type="match status" value="1"/>
</dbReference>
<reference evidence="2" key="1">
    <citation type="journal article" date="2020" name="Stud. Mycol.">
        <title>101 Dothideomycetes genomes: a test case for predicting lifestyles and emergence of pathogens.</title>
        <authorList>
            <person name="Haridas S."/>
            <person name="Albert R."/>
            <person name="Binder M."/>
            <person name="Bloem J."/>
            <person name="Labutti K."/>
            <person name="Salamov A."/>
            <person name="Andreopoulos B."/>
            <person name="Baker S."/>
            <person name="Barry K."/>
            <person name="Bills G."/>
            <person name="Bluhm B."/>
            <person name="Cannon C."/>
            <person name="Castanera R."/>
            <person name="Culley D."/>
            <person name="Daum C."/>
            <person name="Ezra D."/>
            <person name="Gonzalez J."/>
            <person name="Henrissat B."/>
            <person name="Kuo A."/>
            <person name="Liang C."/>
            <person name="Lipzen A."/>
            <person name="Lutzoni F."/>
            <person name="Magnuson J."/>
            <person name="Mondo S."/>
            <person name="Nolan M."/>
            <person name="Ohm R."/>
            <person name="Pangilinan J."/>
            <person name="Park H.-J."/>
            <person name="Ramirez L."/>
            <person name="Alfaro M."/>
            <person name="Sun H."/>
            <person name="Tritt A."/>
            <person name="Yoshinaga Y."/>
            <person name="Zwiers L.-H."/>
            <person name="Turgeon B."/>
            <person name="Goodwin S."/>
            <person name="Spatafora J."/>
            <person name="Crous P."/>
            <person name="Grigoriev I."/>
        </authorList>
    </citation>
    <scope>NUCLEOTIDE SEQUENCE</scope>
    <source>
        <strain evidence="2">HMLAC05119</strain>
    </source>
</reference>